<reference evidence="2" key="1">
    <citation type="submission" date="2019-06" db="EMBL/GenBank/DDBJ databases">
        <title>Gordonia isolated from sludge of a wastewater treatment plant.</title>
        <authorList>
            <person name="Tamura T."/>
            <person name="Aoyama K."/>
            <person name="Kang Y."/>
            <person name="Saito S."/>
            <person name="Akiyama N."/>
            <person name="Yazawa K."/>
            <person name="Gonoi T."/>
            <person name="Mikami Y."/>
        </authorList>
    </citation>
    <scope>NUCLEOTIDE SEQUENCE [LARGE SCALE GENOMIC DNA]</scope>
    <source>
        <strain evidence="2">NBRC 107697</strain>
    </source>
</reference>
<evidence type="ECO:0000313" key="2">
    <source>
        <dbReference type="Proteomes" id="UP000444980"/>
    </source>
</evidence>
<dbReference type="Proteomes" id="UP000444980">
    <property type="component" value="Unassembled WGS sequence"/>
</dbReference>
<dbReference type="EMBL" id="BJOU01000001">
    <property type="protein sequence ID" value="GED97766.1"/>
    <property type="molecule type" value="Genomic_DNA"/>
</dbReference>
<sequence>MSNVLSWAHPIRSEGILRSSTSDGTIAFIHPDDIATVSATALMTRSYDGEALVITGPQALSYREMADMVGAAIGKTIDYEEISDQEACLGADN</sequence>
<dbReference type="InterPro" id="IPR036291">
    <property type="entry name" value="NAD(P)-bd_dom_sf"/>
</dbReference>
<proteinExistence type="predicted"/>
<dbReference type="Gene3D" id="3.40.50.720">
    <property type="entry name" value="NAD(P)-binding Rossmann-like Domain"/>
    <property type="match status" value="1"/>
</dbReference>
<dbReference type="PANTHER" id="PTHR43162:SF1">
    <property type="entry name" value="PRESTALK A DIFFERENTIATION PROTEIN A"/>
    <property type="match status" value="1"/>
</dbReference>
<name>A0A7I9UY11_9ACTN</name>
<protein>
    <submittedName>
        <fullName evidence="1">Uncharacterized protein</fullName>
    </submittedName>
</protein>
<dbReference type="PANTHER" id="PTHR43162">
    <property type="match status" value="1"/>
</dbReference>
<evidence type="ECO:0000313" key="1">
    <source>
        <dbReference type="EMBL" id="GED97766.1"/>
    </source>
</evidence>
<dbReference type="AlphaFoldDB" id="A0A7I9UY11"/>
<keyword evidence="2" id="KW-1185">Reference proteome</keyword>
<comment type="caution">
    <text evidence="1">The sequence shown here is derived from an EMBL/GenBank/DDBJ whole genome shotgun (WGS) entry which is preliminary data.</text>
</comment>
<dbReference type="SUPFAM" id="SSF51735">
    <property type="entry name" value="NAD(P)-binding Rossmann-fold domains"/>
    <property type="match status" value="1"/>
</dbReference>
<gene>
    <name evidence="1" type="ORF">nbrc107697_18050</name>
</gene>
<organism evidence="1 2">
    <name type="scientific">Gordonia crocea</name>
    <dbReference type="NCBI Taxonomy" id="589162"/>
    <lineage>
        <taxon>Bacteria</taxon>
        <taxon>Bacillati</taxon>
        <taxon>Actinomycetota</taxon>
        <taxon>Actinomycetes</taxon>
        <taxon>Mycobacteriales</taxon>
        <taxon>Gordoniaceae</taxon>
        <taxon>Gordonia</taxon>
    </lineage>
</organism>
<dbReference type="InterPro" id="IPR051604">
    <property type="entry name" value="Ergot_Alk_Oxidoreductase"/>
</dbReference>
<accession>A0A7I9UY11</accession>